<accession>A0A7J7KYH1</accession>
<name>A0A7J7KYH1_9MAGN</name>
<feature type="non-terminal residue" evidence="4">
    <location>
        <position position="1"/>
    </location>
</feature>
<dbReference type="EMBL" id="JACGCM010002788">
    <property type="protein sequence ID" value="KAF6135403.1"/>
    <property type="molecule type" value="Genomic_DNA"/>
</dbReference>
<dbReference type="Pfam" id="PF01255">
    <property type="entry name" value="Prenyltransf"/>
    <property type="match status" value="1"/>
</dbReference>
<dbReference type="SUPFAM" id="SSF64005">
    <property type="entry name" value="Undecaprenyl diphosphate synthase"/>
    <property type="match status" value="1"/>
</dbReference>
<dbReference type="GO" id="GO:0045547">
    <property type="term" value="F:ditrans,polycis-polyprenyl diphosphate synthase [(2E,6E)-farnesyl diphosphate specific] activity"/>
    <property type="evidence" value="ECO:0007669"/>
    <property type="project" value="TreeGrafter"/>
</dbReference>
<comment type="caution">
    <text evidence="4">The sequence shown here is derived from an EMBL/GenBank/DDBJ whole genome shotgun (WGS) entry which is preliminary data.</text>
</comment>
<evidence type="ECO:0000313" key="5">
    <source>
        <dbReference type="Proteomes" id="UP000541444"/>
    </source>
</evidence>
<dbReference type="InterPro" id="IPR036424">
    <property type="entry name" value="UPP_synth-like_sf"/>
</dbReference>
<evidence type="ECO:0000256" key="2">
    <source>
        <dbReference type="ARBA" id="ARBA00022679"/>
    </source>
</evidence>
<sequence>MDWFQMAGLRNLLSNYFKTEALFSIVRKFVFSILSVGPIPNHIAFILDGNRRYARNWNMQEGEGNKVGFLALMSMLNYCYELWIKYVTLYAFSIDNFNRWPNEVQYVMDLLQEKIEGLLKEESIVNNYRIRVYFLGNLKLLNELVRLAAKKAMAATAKNDKAVLMICVAYTSIDEIVHVVQESYNEKKDDIRHHEIDKELPIKLVDLEKHMYMAVALDADILVRTSGETCLSNFLLWQTTFCQLYSPNALWPEISLRHLEIEAIGAFSILVELRRTKWVHCSTIRGGSAPEVEIGTALLNTSSKYGAIDASSKVFDKMLQESIVSRSAMIATYGMHVNMQNALVLLIEMK</sequence>
<dbReference type="OrthoDB" id="4173905at2759"/>
<reference evidence="4 5" key="1">
    <citation type="journal article" date="2020" name="IScience">
        <title>Genome Sequencing of the Endangered Kingdonia uniflora (Circaeasteraceae, Ranunculales) Reveals Potential Mechanisms of Evolutionary Specialization.</title>
        <authorList>
            <person name="Sun Y."/>
            <person name="Deng T."/>
            <person name="Zhang A."/>
            <person name="Moore M.J."/>
            <person name="Landis J.B."/>
            <person name="Lin N."/>
            <person name="Zhang H."/>
            <person name="Zhang X."/>
            <person name="Huang J."/>
            <person name="Zhang X."/>
            <person name="Sun H."/>
            <person name="Wang H."/>
        </authorList>
    </citation>
    <scope>NUCLEOTIDE SEQUENCE [LARGE SCALE GENOMIC DNA]</scope>
    <source>
        <strain evidence="4">TB1705</strain>
        <tissue evidence="4">Leaf</tissue>
    </source>
</reference>
<dbReference type="GO" id="GO:0005783">
    <property type="term" value="C:endoplasmic reticulum"/>
    <property type="evidence" value="ECO:0007669"/>
    <property type="project" value="TreeGrafter"/>
</dbReference>
<gene>
    <name evidence="4" type="ORF">GIB67_027277</name>
</gene>
<keyword evidence="2 3" id="KW-0808">Transferase</keyword>
<proteinExistence type="inferred from homology"/>
<dbReference type="Proteomes" id="UP000541444">
    <property type="component" value="Unassembled WGS sequence"/>
</dbReference>
<dbReference type="Gene3D" id="3.40.1180.10">
    <property type="entry name" value="Decaprenyl diphosphate synthase-like"/>
    <property type="match status" value="1"/>
</dbReference>
<dbReference type="NCBIfam" id="TIGR00055">
    <property type="entry name" value="uppS"/>
    <property type="match status" value="1"/>
</dbReference>
<organism evidence="4 5">
    <name type="scientific">Kingdonia uniflora</name>
    <dbReference type="NCBI Taxonomy" id="39325"/>
    <lineage>
        <taxon>Eukaryota</taxon>
        <taxon>Viridiplantae</taxon>
        <taxon>Streptophyta</taxon>
        <taxon>Embryophyta</taxon>
        <taxon>Tracheophyta</taxon>
        <taxon>Spermatophyta</taxon>
        <taxon>Magnoliopsida</taxon>
        <taxon>Ranunculales</taxon>
        <taxon>Circaeasteraceae</taxon>
        <taxon>Kingdonia</taxon>
    </lineage>
</organism>
<dbReference type="GO" id="GO:0016094">
    <property type="term" value="P:polyprenol biosynthetic process"/>
    <property type="evidence" value="ECO:0007669"/>
    <property type="project" value="TreeGrafter"/>
</dbReference>
<dbReference type="InterPro" id="IPR001441">
    <property type="entry name" value="UPP_synth-like"/>
</dbReference>
<comment type="similarity">
    <text evidence="1 3">Belongs to the UPP synthase family.</text>
</comment>
<evidence type="ECO:0000256" key="3">
    <source>
        <dbReference type="RuleBase" id="RU363018"/>
    </source>
</evidence>
<dbReference type="CDD" id="cd00475">
    <property type="entry name" value="Cis_IPPS"/>
    <property type="match status" value="1"/>
</dbReference>
<protein>
    <recommendedName>
        <fullName evidence="3">Alkyl transferase</fullName>
        <ecNumber evidence="3">2.5.1.-</ecNumber>
    </recommendedName>
</protein>
<dbReference type="AlphaFoldDB" id="A0A7J7KYH1"/>
<keyword evidence="5" id="KW-1185">Reference proteome</keyword>
<evidence type="ECO:0000313" key="4">
    <source>
        <dbReference type="EMBL" id="KAF6135403.1"/>
    </source>
</evidence>
<dbReference type="PANTHER" id="PTHR10291">
    <property type="entry name" value="DEHYDRODOLICHYL DIPHOSPHATE SYNTHASE FAMILY MEMBER"/>
    <property type="match status" value="1"/>
</dbReference>
<evidence type="ECO:0000256" key="1">
    <source>
        <dbReference type="ARBA" id="ARBA00005432"/>
    </source>
</evidence>
<dbReference type="EC" id="2.5.1.-" evidence="3"/>
<dbReference type="PANTHER" id="PTHR10291:SF43">
    <property type="entry name" value="DEHYDRODOLICHYL DIPHOSPHATE SYNTHASE COMPLEX SUBUNIT DHDDS"/>
    <property type="match status" value="1"/>
</dbReference>